<keyword evidence="4" id="KW-1185">Reference proteome</keyword>
<protein>
    <submittedName>
        <fullName evidence="3">Arylamine N-acetyltransferase</fullName>
    </submittedName>
</protein>
<proteinExistence type="inferred from homology"/>
<dbReference type="PRINTS" id="PR01543">
    <property type="entry name" value="ANATRNSFRASE"/>
</dbReference>
<dbReference type="Pfam" id="PF00797">
    <property type="entry name" value="Acetyltransf_2"/>
    <property type="match status" value="1"/>
</dbReference>
<dbReference type="SUPFAM" id="SSF54001">
    <property type="entry name" value="Cysteine proteinases"/>
    <property type="match status" value="1"/>
</dbReference>
<sequence length="281" mass="30631">MSTVAPIDVRELDLDAYRRRIGFAGALAPTRDCLERLILDHATAIPFDNIEVLARRVPRLDVAGLQDKMVRQRRGGYCFEQNTLFRAVLQAVGFDVQPMEARIRSGVAADVVTARTHLATRVVLDGVAHMVDVGCSTVAPLAPLVLARRDTQAAGSGFYRFVDVGDELLLQTLAAGVWTDCYQLMPTAPHAIDGEMGNWFVATHPKSMLAHNLLLGRAIEGGRLRLFNRRLSAFQPQHAAPVERELHARAEFADVLADGFGLDVASADLDAVMAALDKLPA</sequence>
<evidence type="ECO:0000313" key="4">
    <source>
        <dbReference type="Proteomes" id="UP001139353"/>
    </source>
</evidence>
<dbReference type="Gene3D" id="3.30.2140.10">
    <property type="entry name" value="Arylamine N-acetyltransferase"/>
    <property type="match status" value="1"/>
</dbReference>
<evidence type="ECO:0000313" key="3">
    <source>
        <dbReference type="EMBL" id="MCK9688712.1"/>
    </source>
</evidence>
<comment type="similarity">
    <text evidence="1 2">Belongs to the arylamine N-acetyltransferase family.</text>
</comment>
<comment type="caution">
    <text evidence="3">The sequence shown here is derived from an EMBL/GenBank/DDBJ whole genome shotgun (WGS) entry which is preliminary data.</text>
</comment>
<reference evidence="3" key="1">
    <citation type="submission" date="2021-11" db="EMBL/GenBank/DDBJ databases">
        <title>BS-T2-15 a new species belonging to the Comamonadaceae family isolated from the soil of a French oak forest.</title>
        <authorList>
            <person name="Mieszkin S."/>
            <person name="Alain K."/>
        </authorList>
    </citation>
    <scope>NUCLEOTIDE SEQUENCE</scope>
    <source>
        <strain evidence="3">BS-T2-15</strain>
    </source>
</reference>
<accession>A0A9X2C1Z4</accession>
<dbReference type="Proteomes" id="UP001139353">
    <property type="component" value="Unassembled WGS sequence"/>
</dbReference>
<dbReference type="PANTHER" id="PTHR11786:SF0">
    <property type="entry name" value="ARYLAMINE N-ACETYLTRANSFERASE 4-RELATED"/>
    <property type="match status" value="1"/>
</dbReference>
<dbReference type="InterPro" id="IPR001447">
    <property type="entry name" value="Arylamine_N-AcTrfase"/>
</dbReference>
<dbReference type="PANTHER" id="PTHR11786">
    <property type="entry name" value="N-HYDROXYARYLAMINE O-ACETYLTRANSFERASE"/>
    <property type="match status" value="1"/>
</dbReference>
<dbReference type="EMBL" id="JAJLJH010000010">
    <property type="protein sequence ID" value="MCK9688712.1"/>
    <property type="molecule type" value="Genomic_DNA"/>
</dbReference>
<dbReference type="AlphaFoldDB" id="A0A9X2C1Z4"/>
<gene>
    <name evidence="3" type="ORF">LPC04_23620</name>
</gene>
<dbReference type="InterPro" id="IPR038765">
    <property type="entry name" value="Papain-like_cys_pep_sf"/>
</dbReference>
<evidence type="ECO:0000256" key="2">
    <source>
        <dbReference type="RuleBase" id="RU003452"/>
    </source>
</evidence>
<evidence type="ECO:0000256" key="1">
    <source>
        <dbReference type="ARBA" id="ARBA00006547"/>
    </source>
</evidence>
<name>A0A9X2C1Z4_9BURK</name>
<dbReference type="GO" id="GO:0016407">
    <property type="term" value="F:acetyltransferase activity"/>
    <property type="evidence" value="ECO:0007669"/>
    <property type="project" value="InterPro"/>
</dbReference>
<organism evidence="3 4">
    <name type="scientific">Scleromatobacter humisilvae</name>
    <dbReference type="NCBI Taxonomy" id="2897159"/>
    <lineage>
        <taxon>Bacteria</taxon>
        <taxon>Pseudomonadati</taxon>
        <taxon>Pseudomonadota</taxon>
        <taxon>Betaproteobacteria</taxon>
        <taxon>Burkholderiales</taxon>
        <taxon>Sphaerotilaceae</taxon>
        <taxon>Scleromatobacter</taxon>
    </lineage>
</organism>
<dbReference type="Gene3D" id="2.40.128.150">
    <property type="entry name" value="Cysteine proteinases"/>
    <property type="match status" value="1"/>
</dbReference>
<dbReference type="RefSeq" id="WP_275684761.1">
    <property type="nucleotide sequence ID" value="NZ_JAJLJH010000010.1"/>
</dbReference>